<dbReference type="EMBL" id="LWCA01000269">
    <property type="protein sequence ID" value="OAF69523.1"/>
    <property type="molecule type" value="Genomic_DNA"/>
</dbReference>
<evidence type="ECO:0000313" key="2">
    <source>
        <dbReference type="Proteomes" id="UP000078046"/>
    </source>
</evidence>
<reference evidence="1 2" key="1">
    <citation type="submission" date="2016-04" db="EMBL/GenBank/DDBJ databases">
        <title>The genome of Intoshia linei affirms orthonectids as highly simplified spiralians.</title>
        <authorList>
            <person name="Mikhailov K.V."/>
            <person name="Slusarev G.S."/>
            <person name="Nikitin M.A."/>
            <person name="Logacheva M.D."/>
            <person name="Penin A."/>
            <person name="Aleoshin V."/>
            <person name="Panchin Y.V."/>
        </authorList>
    </citation>
    <scope>NUCLEOTIDE SEQUENCE [LARGE SCALE GENOMIC DNA]</scope>
    <source>
        <strain evidence="1">Intl2013</strain>
        <tissue evidence="1">Whole animal</tissue>
    </source>
</reference>
<accession>A0A177B798</accession>
<dbReference type="Proteomes" id="UP000078046">
    <property type="component" value="Unassembled WGS sequence"/>
</dbReference>
<keyword evidence="2" id="KW-1185">Reference proteome</keyword>
<protein>
    <submittedName>
        <fullName evidence="1">Uncharacterized protein</fullName>
    </submittedName>
</protein>
<sequence>MINQNMYIIQCTLHNTLYNRLKNDNLNHYQNISKEGLRHFNSTQQNSNIKSNLTENAGKLNFFLRVEKNTCSELQNDVQHINENENHSKVNNEYKRKMCFV</sequence>
<comment type="caution">
    <text evidence="1">The sequence shown here is derived from an EMBL/GenBank/DDBJ whole genome shotgun (WGS) entry which is preliminary data.</text>
</comment>
<proteinExistence type="predicted"/>
<gene>
    <name evidence="1" type="ORF">A3Q56_02693</name>
</gene>
<dbReference type="AlphaFoldDB" id="A0A177B798"/>
<evidence type="ECO:0000313" key="1">
    <source>
        <dbReference type="EMBL" id="OAF69523.1"/>
    </source>
</evidence>
<organism evidence="1 2">
    <name type="scientific">Intoshia linei</name>
    <dbReference type="NCBI Taxonomy" id="1819745"/>
    <lineage>
        <taxon>Eukaryota</taxon>
        <taxon>Metazoa</taxon>
        <taxon>Spiralia</taxon>
        <taxon>Lophotrochozoa</taxon>
        <taxon>Mesozoa</taxon>
        <taxon>Orthonectida</taxon>
        <taxon>Rhopaluridae</taxon>
        <taxon>Intoshia</taxon>
    </lineage>
</organism>
<name>A0A177B798_9BILA</name>